<evidence type="ECO:0000313" key="2">
    <source>
        <dbReference type="EMBL" id="GJM50800.1"/>
    </source>
</evidence>
<keyword evidence="1" id="KW-1133">Transmembrane helix</keyword>
<dbReference type="EMBL" id="BQKA01000033">
    <property type="protein sequence ID" value="GJM50800.1"/>
    <property type="molecule type" value="Genomic_DNA"/>
</dbReference>
<evidence type="ECO:0008006" key="6">
    <source>
        <dbReference type="Google" id="ProtNLM"/>
    </source>
</evidence>
<dbReference type="EMBL" id="BQKB01000007">
    <property type="protein sequence ID" value="GJM51953.1"/>
    <property type="molecule type" value="Genomic_DNA"/>
</dbReference>
<comment type="caution">
    <text evidence="2">The sequence shown here is derived from an EMBL/GenBank/DDBJ whole genome shotgun (WGS) entry which is preliminary data.</text>
</comment>
<keyword evidence="1" id="KW-0812">Transmembrane</keyword>
<name>A0AAV5AZ73_9FLAO</name>
<proteinExistence type="predicted"/>
<dbReference type="Proteomes" id="UP001208692">
    <property type="component" value="Unassembled WGS sequence"/>
</dbReference>
<keyword evidence="5" id="KW-1185">Reference proteome</keyword>
<feature type="transmembrane region" description="Helical" evidence="1">
    <location>
        <begin position="105"/>
        <end position="127"/>
    </location>
</feature>
<reference evidence="2 5" key="1">
    <citation type="submission" date="2021-11" db="EMBL/GenBank/DDBJ databases">
        <title>Draft genome sequence of Capnocytophaga sp. strain KC07075 isolated from cat oral cavity.</title>
        <authorList>
            <person name="Suzuki M."/>
            <person name="Imaoka K."/>
            <person name="Kimura M."/>
            <person name="Morikawa S."/>
            <person name="Maeda K."/>
        </authorList>
    </citation>
    <scope>NUCLEOTIDE SEQUENCE</scope>
    <source>
        <strain evidence="2">KC07075</strain>
        <strain evidence="3 5">KC07079</strain>
    </source>
</reference>
<gene>
    <name evidence="2" type="ORF">RCZ15_17730</name>
    <name evidence="3" type="ORF">RCZ16_02710</name>
</gene>
<dbReference type="InterPro" id="IPR025250">
    <property type="entry name" value="DUF4199"/>
</dbReference>
<evidence type="ECO:0000313" key="5">
    <source>
        <dbReference type="Proteomes" id="UP001208692"/>
    </source>
</evidence>
<feature type="transmembrane region" description="Helical" evidence="1">
    <location>
        <begin position="33"/>
        <end position="60"/>
    </location>
</feature>
<evidence type="ECO:0000313" key="3">
    <source>
        <dbReference type="EMBL" id="GJM51953.1"/>
    </source>
</evidence>
<organism evidence="2 4">
    <name type="scientific">Capnocytophaga catalasegens</name>
    <dbReference type="NCBI Taxonomy" id="1004260"/>
    <lineage>
        <taxon>Bacteria</taxon>
        <taxon>Pseudomonadati</taxon>
        <taxon>Bacteroidota</taxon>
        <taxon>Flavobacteriia</taxon>
        <taxon>Flavobacteriales</taxon>
        <taxon>Flavobacteriaceae</taxon>
        <taxon>Capnocytophaga</taxon>
    </lineage>
</organism>
<protein>
    <recommendedName>
        <fullName evidence="6">DUF4199 domain-containing protein</fullName>
    </recommendedName>
</protein>
<evidence type="ECO:0000256" key="1">
    <source>
        <dbReference type="SAM" id="Phobius"/>
    </source>
</evidence>
<keyword evidence="1" id="KW-0472">Membrane</keyword>
<accession>A0AAV5AZ73</accession>
<dbReference type="Proteomes" id="UP001207736">
    <property type="component" value="Unassembled WGS sequence"/>
</dbReference>
<dbReference type="Pfam" id="PF13858">
    <property type="entry name" value="DUF4199"/>
    <property type="match status" value="1"/>
</dbReference>
<evidence type="ECO:0000313" key="4">
    <source>
        <dbReference type="Proteomes" id="UP001207736"/>
    </source>
</evidence>
<dbReference type="AlphaFoldDB" id="A0AAV5AZ73"/>
<sequence length="134" mass="15571">MLFCIGLGIYFAQRAFRKEKITFSSHHHFRFSQILKIGIGITLVGALLIAVYQVVLITYLDTQFLQKTMELQLEQQQALYPEMTEKELLQVKQNMQKSSTPFMQFNLSLVSNLFFGFFISLGMSALMKLTQKRF</sequence>